<dbReference type="InterPro" id="IPR044444">
    <property type="entry name" value="Ribosomal_mL44_DSRM_metazoa"/>
</dbReference>
<dbReference type="STRING" id="283909.R7UXZ1"/>
<reference evidence="4" key="1">
    <citation type="submission" date="2012-12" db="EMBL/GenBank/DDBJ databases">
        <authorList>
            <person name="Hellsten U."/>
            <person name="Grimwood J."/>
            <person name="Chapman J.A."/>
            <person name="Shapiro H."/>
            <person name="Aerts A."/>
            <person name="Otillar R.P."/>
            <person name="Terry A.Y."/>
            <person name="Boore J.L."/>
            <person name="Simakov O."/>
            <person name="Marletaz F."/>
            <person name="Cho S.-J."/>
            <person name="Edsinger-Gonzales E."/>
            <person name="Havlak P."/>
            <person name="Kuo D.-H."/>
            <person name="Larsson T."/>
            <person name="Lv J."/>
            <person name="Arendt D."/>
            <person name="Savage R."/>
            <person name="Osoegawa K."/>
            <person name="de Jong P."/>
            <person name="Lindberg D.R."/>
            <person name="Seaver E.C."/>
            <person name="Weisblat D.A."/>
            <person name="Putnam N.H."/>
            <person name="Grigoriev I.V."/>
            <person name="Rokhsar D.S."/>
        </authorList>
    </citation>
    <scope>NUCLEOTIDE SEQUENCE</scope>
    <source>
        <strain evidence="4">I ESC-2004</strain>
    </source>
</reference>
<feature type="domain" description="Large ribosomal subunit protein mL44 dsRNA binding" evidence="1">
    <location>
        <begin position="38"/>
        <end position="123"/>
    </location>
</feature>
<dbReference type="OrthoDB" id="444135at2759"/>
<sequence length="134" mass="14953">MGVSCVQRKSFVREDCSLERASCLHVRCILKLILNVLIKEMYKKLLWEAGSDTVVSSYMVGFYDNKKLIGKGFGESVPIAEEMAARDALRNVFGLKLNRPALPFGKEGRNLNLDLTKLNASMAQISSSPQQQLN</sequence>
<dbReference type="EMBL" id="KB299156">
    <property type="protein sequence ID" value="ELU08296.1"/>
    <property type="molecule type" value="Genomic_DNA"/>
</dbReference>
<dbReference type="GO" id="GO:0003725">
    <property type="term" value="F:double-stranded RNA binding"/>
    <property type="evidence" value="ECO:0007669"/>
    <property type="project" value="InterPro"/>
</dbReference>
<evidence type="ECO:0000313" key="4">
    <source>
        <dbReference type="Proteomes" id="UP000014760"/>
    </source>
</evidence>
<evidence type="ECO:0000313" key="2">
    <source>
        <dbReference type="EMBL" id="ELU08296.1"/>
    </source>
</evidence>
<protein>
    <recommendedName>
        <fullName evidence="1">Large ribosomal subunit protein mL44 dsRNA binding domain-containing protein</fullName>
    </recommendedName>
</protein>
<accession>R7UXZ1</accession>
<gene>
    <name evidence="2" type="ORF">CAPTEDRAFT_211143</name>
</gene>
<evidence type="ECO:0000313" key="3">
    <source>
        <dbReference type="EnsemblMetazoa" id="CapteP211143"/>
    </source>
</evidence>
<dbReference type="AlphaFoldDB" id="R7UXZ1"/>
<dbReference type="HOGENOM" id="CLU_1898195_0_0_1"/>
<dbReference type="Gene3D" id="3.30.160.20">
    <property type="match status" value="1"/>
</dbReference>
<name>R7UXZ1_CAPTE</name>
<reference evidence="2 4" key="2">
    <citation type="journal article" date="2013" name="Nature">
        <title>Insights into bilaterian evolution from three spiralian genomes.</title>
        <authorList>
            <person name="Simakov O."/>
            <person name="Marletaz F."/>
            <person name="Cho S.J."/>
            <person name="Edsinger-Gonzales E."/>
            <person name="Havlak P."/>
            <person name="Hellsten U."/>
            <person name="Kuo D.H."/>
            <person name="Larsson T."/>
            <person name="Lv J."/>
            <person name="Arendt D."/>
            <person name="Savage R."/>
            <person name="Osoegawa K."/>
            <person name="de Jong P."/>
            <person name="Grimwood J."/>
            <person name="Chapman J.A."/>
            <person name="Shapiro H."/>
            <person name="Aerts A."/>
            <person name="Otillar R.P."/>
            <person name="Terry A.Y."/>
            <person name="Boore J.L."/>
            <person name="Grigoriev I.V."/>
            <person name="Lindberg D.R."/>
            <person name="Seaver E.C."/>
            <person name="Weisblat D.A."/>
            <person name="Putnam N.H."/>
            <person name="Rokhsar D.S."/>
        </authorList>
    </citation>
    <scope>NUCLEOTIDE SEQUENCE</scope>
    <source>
        <strain evidence="2 4">I ESC-2004</strain>
    </source>
</reference>
<reference evidence="3" key="3">
    <citation type="submission" date="2015-06" db="UniProtKB">
        <authorList>
            <consortium name="EnsemblMetazoa"/>
        </authorList>
    </citation>
    <scope>IDENTIFICATION</scope>
</reference>
<proteinExistence type="predicted"/>
<dbReference type="EMBL" id="AMQN01021802">
    <property type="status" value="NOT_ANNOTATED_CDS"/>
    <property type="molecule type" value="Genomic_DNA"/>
</dbReference>
<keyword evidence="4" id="KW-1185">Reference proteome</keyword>
<organism evidence="2">
    <name type="scientific">Capitella teleta</name>
    <name type="common">Polychaete worm</name>
    <dbReference type="NCBI Taxonomy" id="283909"/>
    <lineage>
        <taxon>Eukaryota</taxon>
        <taxon>Metazoa</taxon>
        <taxon>Spiralia</taxon>
        <taxon>Lophotrochozoa</taxon>
        <taxon>Annelida</taxon>
        <taxon>Polychaeta</taxon>
        <taxon>Sedentaria</taxon>
        <taxon>Scolecida</taxon>
        <taxon>Capitellidae</taxon>
        <taxon>Capitella</taxon>
    </lineage>
</organism>
<dbReference type="Proteomes" id="UP000014760">
    <property type="component" value="Unassembled WGS sequence"/>
</dbReference>
<evidence type="ECO:0000259" key="1">
    <source>
        <dbReference type="Pfam" id="PF22892"/>
    </source>
</evidence>
<dbReference type="Pfam" id="PF22892">
    <property type="entry name" value="DSRM_MRPL44"/>
    <property type="match status" value="1"/>
</dbReference>
<dbReference type="EnsemblMetazoa" id="CapteT211143">
    <property type="protein sequence ID" value="CapteP211143"/>
    <property type="gene ID" value="CapteG211143"/>
</dbReference>